<dbReference type="Proteomes" id="UP000325577">
    <property type="component" value="Linkage Group LG2"/>
</dbReference>
<accession>A0A5J5ALU9</accession>
<proteinExistence type="predicted"/>
<organism evidence="1 2">
    <name type="scientific">Nyssa sinensis</name>
    <dbReference type="NCBI Taxonomy" id="561372"/>
    <lineage>
        <taxon>Eukaryota</taxon>
        <taxon>Viridiplantae</taxon>
        <taxon>Streptophyta</taxon>
        <taxon>Embryophyta</taxon>
        <taxon>Tracheophyta</taxon>
        <taxon>Spermatophyta</taxon>
        <taxon>Magnoliopsida</taxon>
        <taxon>eudicotyledons</taxon>
        <taxon>Gunneridae</taxon>
        <taxon>Pentapetalae</taxon>
        <taxon>asterids</taxon>
        <taxon>Cornales</taxon>
        <taxon>Nyssaceae</taxon>
        <taxon>Nyssa</taxon>
    </lineage>
</organism>
<gene>
    <name evidence="1" type="ORF">F0562_005917</name>
</gene>
<keyword evidence="2" id="KW-1185">Reference proteome</keyword>
<evidence type="ECO:0000313" key="2">
    <source>
        <dbReference type="Proteomes" id="UP000325577"/>
    </source>
</evidence>
<name>A0A5J5ALU9_9ASTE</name>
<protein>
    <submittedName>
        <fullName evidence="1">Uncharacterized protein</fullName>
    </submittedName>
</protein>
<dbReference type="EMBL" id="CM018043">
    <property type="protein sequence ID" value="KAA8531169.1"/>
    <property type="molecule type" value="Genomic_DNA"/>
</dbReference>
<dbReference type="AlphaFoldDB" id="A0A5J5ALU9"/>
<reference evidence="1 2" key="1">
    <citation type="submission" date="2019-09" db="EMBL/GenBank/DDBJ databases">
        <title>A chromosome-level genome assembly of the Chinese tupelo Nyssa sinensis.</title>
        <authorList>
            <person name="Yang X."/>
            <person name="Kang M."/>
            <person name="Yang Y."/>
            <person name="Xiong H."/>
            <person name="Wang M."/>
            <person name="Zhang Z."/>
            <person name="Wang Z."/>
            <person name="Wu H."/>
            <person name="Ma T."/>
            <person name="Liu J."/>
            <person name="Xi Z."/>
        </authorList>
    </citation>
    <scope>NUCLEOTIDE SEQUENCE [LARGE SCALE GENOMIC DNA]</scope>
    <source>
        <strain evidence="1">J267</strain>
        <tissue evidence="1">Leaf</tissue>
    </source>
</reference>
<evidence type="ECO:0000313" key="1">
    <source>
        <dbReference type="EMBL" id="KAA8531169.1"/>
    </source>
</evidence>
<sequence>MTRASSANVSLNCNQLVTPTYTSYCLHSKLILYDFGSICWEHSCISSISPCTLKNRIVYSFSCKIMREEQDLEVELMYLNSL</sequence>